<evidence type="ECO:0000313" key="3">
    <source>
        <dbReference type="Proteomes" id="UP000034581"/>
    </source>
</evidence>
<accession>A0A0G0BZ36</accession>
<sequence length="131" mass="15618">MKRKNPKFEFEPAFDIKNKLMELAPKIEDFQHIDLTRVFCFRSVGSASRAIARIWSLPRIWQRALSIEAHYIIEVVSERYDKLKEKEQEKVLIHEMMHIPKTFSGSLVPHRCFGKKINDRSVEKLFQKLFK</sequence>
<reference evidence="2 3" key="1">
    <citation type="journal article" date="2015" name="Nature">
        <title>rRNA introns, odd ribosomes, and small enigmatic genomes across a large radiation of phyla.</title>
        <authorList>
            <person name="Brown C.T."/>
            <person name="Hug L.A."/>
            <person name="Thomas B.C."/>
            <person name="Sharon I."/>
            <person name="Castelle C.J."/>
            <person name="Singh A."/>
            <person name="Wilkins M.J."/>
            <person name="Williams K.H."/>
            <person name="Banfield J.F."/>
        </authorList>
    </citation>
    <scope>NUCLEOTIDE SEQUENCE [LARGE SCALE GENOMIC DNA]</scope>
</reference>
<dbReference type="Proteomes" id="UP000034581">
    <property type="component" value="Unassembled WGS sequence"/>
</dbReference>
<dbReference type="STRING" id="1618350.UR67_C0009G0023"/>
<feature type="domain" description="Putative phage metallopeptidase" evidence="1">
    <location>
        <begin position="9"/>
        <end position="110"/>
    </location>
</feature>
<evidence type="ECO:0000313" key="2">
    <source>
        <dbReference type="EMBL" id="KKP69096.1"/>
    </source>
</evidence>
<proteinExistence type="predicted"/>
<comment type="caution">
    <text evidence="2">The sequence shown here is derived from an EMBL/GenBank/DDBJ whole genome shotgun (WGS) entry which is preliminary data.</text>
</comment>
<dbReference type="InterPro" id="IPR043998">
    <property type="entry name" value="Put_Metallopep"/>
</dbReference>
<evidence type="ECO:0000259" key="1">
    <source>
        <dbReference type="Pfam" id="PF18894"/>
    </source>
</evidence>
<gene>
    <name evidence="2" type="ORF">UR67_C0009G0023</name>
</gene>
<name>A0A0G0BZ36_UNCC3</name>
<dbReference type="Pfam" id="PF18894">
    <property type="entry name" value="PhageMetallopep"/>
    <property type="match status" value="1"/>
</dbReference>
<dbReference type="EMBL" id="LBQB01000009">
    <property type="protein sequence ID" value="KKP69096.1"/>
    <property type="molecule type" value="Genomic_DNA"/>
</dbReference>
<protein>
    <submittedName>
        <fullName evidence="2">Metallopeptidase</fullName>
    </submittedName>
</protein>
<organism evidence="2 3">
    <name type="scientific">candidate division CPR3 bacterium GW2011_GWF2_35_18</name>
    <dbReference type="NCBI Taxonomy" id="1618350"/>
    <lineage>
        <taxon>Bacteria</taxon>
        <taxon>Bacteria division CPR3</taxon>
    </lineage>
</organism>
<dbReference type="AlphaFoldDB" id="A0A0G0BZ36"/>